<evidence type="ECO:0000313" key="7">
    <source>
        <dbReference type="EMBL" id="HIT39340.1"/>
    </source>
</evidence>
<dbReference type="AlphaFoldDB" id="A0A9D1KD44"/>
<dbReference type="InterPro" id="IPR005495">
    <property type="entry name" value="LptG/LptF_permease"/>
</dbReference>
<feature type="transmembrane region" description="Helical" evidence="6">
    <location>
        <begin position="7"/>
        <end position="36"/>
    </location>
</feature>
<evidence type="ECO:0000256" key="6">
    <source>
        <dbReference type="SAM" id="Phobius"/>
    </source>
</evidence>
<dbReference type="GO" id="GO:0043190">
    <property type="term" value="C:ATP-binding cassette (ABC) transporter complex"/>
    <property type="evidence" value="ECO:0007669"/>
    <property type="project" value="TreeGrafter"/>
</dbReference>
<reference evidence="7" key="2">
    <citation type="journal article" date="2021" name="PeerJ">
        <title>Extensive microbial diversity within the chicken gut microbiome revealed by metagenomics and culture.</title>
        <authorList>
            <person name="Gilroy R."/>
            <person name="Ravi A."/>
            <person name="Getino M."/>
            <person name="Pursley I."/>
            <person name="Horton D.L."/>
            <person name="Alikhan N.F."/>
            <person name="Baker D."/>
            <person name="Gharbi K."/>
            <person name="Hall N."/>
            <person name="Watson M."/>
            <person name="Adriaenssens E.M."/>
            <person name="Foster-Nyarko E."/>
            <person name="Jarju S."/>
            <person name="Secka A."/>
            <person name="Antonio M."/>
            <person name="Oren A."/>
            <person name="Chaudhuri R.R."/>
            <person name="La Ragione R."/>
            <person name="Hildebrand F."/>
            <person name="Pallen M.J."/>
        </authorList>
    </citation>
    <scope>NUCLEOTIDE SEQUENCE</scope>
    <source>
        <strain evidence="7">21143</strain>
    </source>
</reference>
<dbReference type="Pfam" id="PF03739">
    <property type="entry name" value="LptF_LptG"/>
    <property type="match status" value="1"/>
</dbReference>
<feature type="transmembrane region" description="Helical" evidence="6">
    <location>
        <begin position="386"/>
        <end position="404"/>
    </location>
</feature>
<feature type="transmembrane region" description="Helical" evidence="6">
    <location>
        <begin position="591"/>
        <end position="610"/>
    </location>
</feature>
<keyword evidence="2" id="KW-1003">Cell membrane</keyword>
<evidence type="ECO:0000256" key="1">
    <source>
        <dbReference type="ARBA" id="ARBA00004651"/>
    </source>
</evidence>
<gene>
    <name evidence="7" type="ORF">IAD06_04825</name>
</gene>
<feature type="transmembrane region" description="Helical" evidence="6">
    <location>
        <begin position="411"/>
        <end position="428"/>
    </location>
</feature>
<keyword evidence="3 6" id="KW-0812">Transmembrane</keyword>
<comment type="subcellular location">
    <subcellularLocation>
        <location evidence="1">Cell membrane</location>
        <topology evidence="1">Multi-pass membrane protein</topology>
    </subcellularLocation>
</comment>
<evidence type="ECO:0000256" key="4">
    <source>
        <dbReference type="ARBA" id="ARBA00022989"/>
    </source>
</evidence>
<evidence type="ECO:0000256" key="5">
    <source>
        <dbReference type="ARBA" id="ARBA00023136"/>
    </source>
</evidence>
<dbReference type="PANTHER" id="PTHR33529">
    <property type="entry name" value="SLR0882 PROTEIN-RELATED"/>
    <property type="match status" value="1"/>
</dbReference>
<accession>A0A9D1KD44</accession>
<sequence length="646" mass="73998">MPLVKKLYLFILNTFLPLFLMTFFISLFVLLMQFLWKYVDELVGKGIEVGVLGELFFYAALTIVPMALPLSMLLASLMTFGNLGERLELLAIKAAGISLRQTMNPLIIAVLFIAAGAFFFQNNVLPKAQVKMYALLFSVRQKSPELDIPEGVFYDQISGYNLLVKKKDRDTGILYDLMIYDFSEGFDNAMVILADSGKLSFTDDKQYLFFTLYSGESFENLRNQRTNSQNIPYRRETFSTKEILIPFDANFNRMDEGMMQNQYIGQNIGQLTHSIDSLTGRIDSISSRIAGELKNSYFNINITNKPSTATNFQSPKEENNNAVPTIGHINIDSIYANASLQERESMLSRALGRAESIRQEYEYRSISTNQQQILVRRHEIERHKKFTLSFACLIFFFIGAPLGAIIRKGGLGTPVVISVLLFICYYIIDNAGYKSALNGRWAVWEGMWLSSAVLLALGIFLTYKAINDSAVFNKDAYLNFLRKIIGKSETRNVVHKEVIIDEATPEEILEQLETLDKECNSLIEKTGGKAQSFFSYWTRGYDRKAIHRLHDKVENFVERAQNCRSALLVSKLMDYPILRNLLLYNPCGHKTIGWIIMWLLPITLPLYLIGNWEQKQLRHELQVIGHTNREIRNIARQLIDEREKEK</sequence>
<organism evidence="7 8">
    <name type="scientific">Candidatus Caccoplasma intestinavium</name>
    <dbReference type="NCBI Taxonomy" id="2840716"/>
    <lineage>
        <taxon>Bacteria</taxon>
        <taxon>Pseudomonadati</taxon>
        <taxon>Bacteroidota</taxon>
        <taxon>Bacteroidia</taxon>
        <taxon>Bacteroidales</taxon>
        <taxon>Bacteroidaceae</taxon>
        <taxon>Bacteroidaceae incertae sedis</taxon>
        <taxon>Candidatus Caccoplasma</taxon>
    </lineage>
</organism>
<proteinExistence type="predicted"/>
<keyword evidence="4 6" id="KW-1133">Transmembrane helix</keyword>
<dbReference type="EMBL" id="DVKT01000036">
    <property type="protein sequence ID" value="HIT39340.1"/>
    <property type="molecule type" value="Genomic_DNA"/>
</dbReference>
<feature type="transmembrane region" description="Helical" evidence="6">
    <location>
        <begin position="56"/>
        <end position="81"/>
    </location>
</feature>
<feature type="transmembrane region" description="Helical" evidence="6">
    <location>
        <begin position="448"/>
        <end position="466"/>
    </location>
</feature>
<feature type="transmembrane region" description="Helical" evidence="6">
    <location>
        <begin position="102"/>
        <end position="120"/>
    </location>
</feature>
<dbReference type="GO" id="GO:0015920">
    <property type="term" value="P:lipopolysaccharide transport"/>
    <property type="evidence" value="ECO:0007669"/>
    <property type="project" value="TreeGrafter"/>
</dbReference>
<reference evidence="7" key="1">
    <citation type="submission" date="2020-10" db="EMBL/GenBank/DDBJ databases">
        <authorList>
            <person name="Gilroy R."/>
        </authorList>
    </citation>
    <scope>NUCLEOTIDE SEQUENCE</scope>
    <source>
        <strain evidence="7">21143</strain>
    </source>
</reference>
<keyword evidence="5 6" id="KW-0472">Membrane</keyword>
<evidence type="ECO:0000256" key="2">
    <source>
        <dbReference type="ARBA" id="ARBA00022475"/>
    </source>
</evidence>
<comment type="caution">
    <text evidence="7">The sequence shown here is derived from an EMBL/GenBank/DDBJ whole genome shotgun (WGS) entry which is preliminary data.</text>
</comment>
<protein>
    <submittedName>
        <fullName evidence="7">LptF/LptG family permease</fullName>
    </submittedName>
</protein>
<dbReference type="PANTHER" id="PTHR33529:SF6">
    <property type="entry name" value="YJGP_YJGQ FAMILY PERMEASE"/>
    <property type="match status" value="1"/>
</dbReference>
<evidence type="ECO:0000256" key="3">
    <source>
        <dbReference type="ARBA" id="ARBA00022692"/>
    </source>
</evidence>
<name>A0A9D1KD44_9BACT</name>
<dbReference type="Proteomes" id="UP000886722">
    <property type="component" value="Unassembled WGS sequence"/>
</dbReference>
<evidence type="ECO:0000313" key="8">
    <source>
        <dbReference type="Proteomes" id="UP000886722"/>
    </source>
</evidence>